<comment type="caution">
    <text evidence="1">The sequence shown here is derived from an EMBL/GenBank/DDBJ whole genome shotgun (WGS) entry which is preliminary data.</text>
</comment>
<dbReference type="EMBL" id="LVVM01003953">
    <property type="protein sequence ID" value="OJA13931.1"/>
    <property type="molecule type" value="Genomic_DNA"/>
</dbReference>
<evidence type="ECO:0000313" key="1">
    <source>
        <dbReference type="EMBL" id="OJA13931.1"/>
    </source>
</evidence>
<keyword evidence="2" id="KW-1185">Reference proteome</keyword>
<dbReference type="Proteomes" id="UP000183567">
    <property type="component" value="Unassembled WGS sequence"/>
</dbReference>
<accession>A0A1J8Q1S8</accession>
<protein>
    <submittedName>
        <fullName evidence="1">Uncharacterized protein</fullName>
    </submittedName>
</protein>
<feature type="non-terminal residue" evidence="1">
    <location>
        <position position="98"/>
    </location>
</feature>
<dbReference type="AlphaFoldDB" id="A0A1J8Q1S8"/>
<organism evidence="1 2">
    <name type="scientific">Rhizopogon vesiculosus</name>
    <dbReference type="NCBI Taxonomy" id="180088"/>
    <lineage>
        <taxon>Eukaryota</taxon>
        <taxon>Fungi</taxon>
        <taxon>Dikarya</taxon>
        <taxon>Basidiomycota</taxon>
        <taxon>Agaricomycotina</taxon>
        <taxon>Agaricomycetes</taxon>
        <taxon>Agaricomycetidae</taxon>
        <taxon>Boletales</taxon>
        <taxon>Suillineae</taxon>
        <taxon>Rhizopogonaceae</taxon>
        <taxon>Rhizopogon</taxon>
    </lineage>
</organism>
<proteinExistence type="predicted"/>
<name>A0A1J8Q1S8_9AGAM</name>
<reference evidence="1 2" key="1">
    <citation type="submission" date="2016-03" db="EMBL/GenBank/DDBJ databases">
        <title>Comparative genomics of the ectomycorrhizal sister species Rhizopogon vinicolor and Rhizopogon vesiculosus (Basidiomycota: Boletales) reveals a divergence of the mating type B locus.</title>
        <authorList>
            <person name="Mujic A.B."/>
            <person name="Kuo A."/>
            <person name="Tritt A."/>
            <person name="Lipzen A."/>
            <person name="Chen C."/>
            <person name="Johnson J."/>
            <person name="Sharma A."/>
            <person name="Barry K."/>
            <person name="Grigoriev I.V."/>
            <person name="Spatafora J.W."/>
        </authorList>
    </citation>
    <scope>NUCLEOTIDE SEQUENCE [LARGE SCALE GENOMIC DNA]</scope>
    <source>
        <strain evidence="1 2">AM-OR11-056</strain>
    </source>
</reference>
<sequence length="98" mass="11316">MAVDPVVVTATVEVIPAFMPQLGRNSKNRDFLLTAFVRLAHAWLYLRGSWNFLPANPASSFMHGRGKSPQVISTWTYVHRLHLNNLRSYPCLYFIRHF</sequence>
<evidence type="ECO:0000313" key="2">
    <source>
        <dbReference type="Proteomes" id="UP000183567"/>
    </source>
</evidence>
<gene>
    <name evidence="1" type="ORF">AZE42_01335</name>
</gene>